<dbReference type="InterPro" id="IPR000198">
    <property type="entry name" value="RhoGAP_dom"/>
</dbReference>
<dbReference type="SMART" id="SM00324">
    <property type="entry name" value="RhoGAP"/>
    <property type="match status" value="1"/>
</dbReference>
<dbReference type="GO" id="GO:0005737">
    <property type="term" value="C:cytoplasm"/>
    <property type="evidence" value="ECO:0007669"/>
    <property type="project" value="InterPro"/>
</dbReference>
<evidence type="ECO:0000256" key="1">
    <source>
        <dbReference type="ARBA" id="ARBA00022468"/>
    </source>
</evidence>
<gene>
    <name evidence="6" type="ORF">KIN20_031770</name>
</gene>
<feature type="domain" description="Rho-GAP" evidence="5">
    <location>
        <begin position="252"/>
        <end position="435"/>
    </location>
</feature>
<dbReference type="GO" id="GO:0005096">
    <property type="term" value="F:GTPase activator activity"/>
    <property type="evidence" value="ECO:0007669"/>
    <property type="project" value="UniProtKB-KW"/>
</dbReference>
<accession>A0AAD5WHH5</accession>
<dbReference type="AlphaFoldDB" id="A0AAD5WHH5"/>
<dbReference type="GO" id="GO:0007165">
    <property type="term" value="P:signal transduction"/>
    <property type="evidence" value="ECO:0007669"/>
    <property type="project" value="InterPro"/>
</dbReference>
<dbReference type="PANTHER" id="PTHR14130:SF14">
    <property type="entry name" value="RHO GTPASE-ACTIVATING PROTEIN 92B"/>
    <property type="match status" value="1"/>
</dbReference>
<evidence type="ECO:0000259" key="5">
    <source>
        <dbReference type="PROSITE" id="PS50238"/>
    </source>
</evidence>
<dbReference type="EMBL" id="JAHQIW010006732">
    <property type="protein sequence ID" value="KAJ1370115.1"/>
    <property type="molecule type" value="Genomic_DNA"/>
</dbReference>
<evidence type="ECO:0000256" key="4">
    <source>
        <dbReference type="SAM" id="MobiDB-lite"/>
    </source>
</evidence>
<feature type="coiled-coil region" evidence="3">
    <location>
        <begin position="159"/>
        <end position="193"/>
    </location>
</feature>
<keyword evidence="1" id="KW-0343">GTPase activation</keyword>
<keyword evidence="3" id="KW-0175">Coiled coil</keyword>
<keyword evidence="2" id="KW-0597">Phosphoprotein</keyword>
<dbReference type="GO" id="GO:0035020">
    <property type="term" value="P:regulation of Rac protein signal transduction"/>
    <property type="evidence" value="ECO:0007669"/>
    <property type="project" value="TreeGrafter"/>
</dbReference>
<dbReference type="Gene3D" id="1.20.1270.60">
    <property type="entry name" value="Arfaptin homology (AH) domain/BAR domain"/>
    <property type="match status" value="1"/>
</dbReference>
<dbReference type="InterPro" id="IPR027267">
    <property type="entry name" value="AH/BAR_dom_sf"/>
</dbReference>
<evidence type="ECO:0000313" key="6">
    <source>
        <dbReference type="EMBL" id="KAJ1370115.1"/>
    </source>
</evidence>
<dbReference type="Pfam" id="PF03114">
    <property type="entry name" value="BAR"/>
    <property type="match status" value="1"/>
</dbReference>
<dbReference type="Proteomes" id="UP001196413">
    <property type="component" value="Unassembled WGS sequence"/>
</dbReference>
<organism evidence="6 7">
    <name type="scientific">Parelaphostrongylus tenuis</name>
    <name type="common">Meningeal worm</name>
    <dbReference type="NCBI Taxonomy" id="148309"/>
    <lineage>
        <taxon>Eukaryota</taxon>
        <taxon>Metazoa</taxon>
        <taxon>Ecdysozoa</taxon>
        <taxon>Nematoda</taxon>
        <taxon>Chromadorea</taxon>
        <taxon>Rhabditida</taxon>
        <taxon>Rhabditina</taxon>
        <taxon>Rhabditomorpha</taxon>
        <taxon>Strongyloidea</taxon>
        <taxon>Metastrongylidae</taxon>
        <taxon>Parelaphostrongylus</taxon>
    </lineage>
</organism>
<protein>
    <recommendedName>
        <fullName evidence="5">Rho-GAP domain-containing protein</fullName>
    </recommendedName>
</protein>
<name>A0AAD5WHH5_PARTN</name>
<feature type="region of interest" description="Disordered" evidence="4">
    <location>
        <begin position="469"/>
        <end position="611"/>
    </location>
</feature>
<dbReference type="InterPro" id="IPR008936">
    <property type="entry name" value="Rho_GTPase_activation_prot"/>
</dbReference>
<dbReference type="Pfam" id="PF00620">
    <property type="entry name" value="RhoGAP"/>
    <property type="match status" value="1"/>
</dbReference>
<dbReference type="InterPro" id="IPR004148">
    <property type="entry name" value="BAR_dom"/>
</dbReference>
<reference evidence="6" key="1">
    <citation type="submission" date="2021-06" db="EMBL/GenBank/DDBJ databases">
        <title>Parelaphostrongylus tenuis whole genome reference sequence.</title>
        <authorList>
            <person name="Garwood T.J."/>
            <person name="Larsen P.A."/>
            <person name="Fountain-Jones N.M."/>
            <person name="Garbe J.R."/>
            <person name="Macchietto M.G."/>
            <person name="Kania S.A."/>
            <person name="Gerhold R.W."/>
            <person name="Richards J.E."/>
            <person name="Wolf T.M."/>
        </authorList>
    </citation>
    <scope>NUCLEOTIDE SEQUENCE</scope>
    <source>
        <strain evidence="6">MNPRO001-30</strain>
        <tissue evidence="6">Meninges</tissue>
    </source>
</reference>
<dbReference type="Gene3D" id="1.10.555.10">
    <property type="entry name" value="Rho GTPase activation protein"/>
    <property type="match status" value="1"/>
</dbReference>
<keyword evidence="7" id="KW-1185">Reference proteome</keyword>
<dbReference type="PROSITE" id="PS50238">
    <property type="entry name" value="RHOGAP"/>
    <property type="match status" value="1"/>
</dbReference>
<dbReference type="InterPro" id="IPR047165">
    <property type="entry name" value="RHG17/44/SH3BP1-like"/>
</dbReference>
<proteinExistence type="predicted"/>
<feature type="compositionally biased region" description="Pro residues" evidence="4">
    <location>
        <begin position="676"/>
        <end position="688"/>
    </location>
</feature>
<feature type="compositionally biased region" description="Polar residues" evidence="4">
    <location>
        <begin position="519"/>
        <end position="557"/>
    </location>
</feature>
<evidence type="ECO:0000256" key="2">
    <source>
        <dbReference type="ARBA" id="ARBA00022553"/>
    </source>
</evidence>
<evidence type="ECO:0000256" key="3">
    <source>
        <dbReference type="SAM" id="Coils"/>
    </source>
</evidence>
<feature type="compositionally biased region" description="Acidic residues" evidence="4">
    <location>
        <begin position="559"/>
        <end position="569"/>
    </location>
</feature>
<dbReference type="SUPFAM" id="SSF103657">
    <property type="entry name" value="BAR/IMD domain-like"/>
    <property type="match status" value="1"/>
</dbReference>
<feature type="region of interest" description="Disordered" evidence="4">
    <location>
        <begin position="674"/>
        <end position="700"/>
    </location>
</feature>
<evidence type="ECO:0000313" key="7">
    <source>
        <dbReference type="Proteomes" id="UP001196413"/>
    </source>
</evidence>
<dbReference type="GO" id="GO:0032956">
    <property type="term" value="P:regulation of actin cytoskeleton organization"/>
    <property type="evidence" value="ECO:0007669"/>
    <property type="project" value="TreeGrafter"/>
</dbReference>
<dbReference type="PANTHER" id="PTHR14130">
    <property type="entry name" value="3BP-1 RELATED RHOGAP"/>
    <property type="match status" value="1"/>
</dbReference>
<dbReference type="SUPFAM" id="SSF48350">
    <property type="entry name" value="GTPase activation domain, GAP"/>
    <property type="match status" value="1"/>
</dbReference>
<sequence>MEKAKKDVGQKFRRIKHNLVNSNKKDDDDDLKIVNALEQRNQKVINAVSIYRKHVSNTVKTGLREENVDKRRKKLDEFALCADLRDISTDLEASHTTCLHRVIQKISQALQVVVDEKVKHDMMIEKRVLDDLVQFQEMEKALCKSRERLSNAFTDVDIAKKALEKADNTSSNIAQLQDILDASQLKLENQKNSTITEVYSLVAKEQEIAKVFTALLEEQLEFHRVAMRTLEMVLPEIRRDIDNARPRPVFGVDLSEHLRHTQGRVAIVLEKCCTMLRASGFIEKGLFRVNGNSAKIRRMKAAFDAGQIDTDERAYYLDPHSVCSVLKSYLRELPDPLLTHRLHNDWVNASKFEDEAKLQAFERCIGELPACNRHNLTYLISFLSEMLQHQEQTAMNCGNLAIVFGPNLLGGDIDGNNTVGTKIVETFLKNASRLFGCPVVNSCNSDSAESKQKTGNQCSLAIDAILAEKGNQSTERRDVGNVTSWGTSPRGRPKERAPPPPYAQPKTGSLIDLCDGCDNESSTQSLMTSRNGLNIDQSQSQTAAELSESFSMSSIPTPESDDSFDEYQDECVPGSMSRSQGDLLSSAVVVPRRPPPPNFRNETEAHTSRPVSYNKAVGAEPAPAPRTRLCDSVIMESSSSYNGSASIKRPTILNREDIMGNDVSNSFKTVVSVEAPPLPARNKPPLPAKPRSGDNETSRL</sequence>
<feature type="compositionally biased region" description="Basic and acidic residues" evidence="4">
    <location>
        <begin position="691"/>
        <end position="700"/>
    </location>
</feature>
<comment type="caution">
    <text evidence="6">The sequence shown here is derived from an EMBL/GenBank/DDBJ whole genome shotgun (WGS) entry which is preliminary data.</text>
</comment>